<feature type="region of interest" description="Disordered" evidence="8">
    <location>
        <begin position="631"/>
        <end position="728"/>
    </location>
</feature>
<dbReference type="InterPro" id="IPR039171">
    <property type="entry name" value="Cwc2/Slt11"/>
</dbReference>
<dbReference type="InterPro" id="IPR048892">
    <property type="entry name" value="Nrd1_Seb1_dom2"/>
</dbReference>
<dbReference type="SUPFAM" id="SSF54928">
    <property type="entry name" value="RNA-binding domain, RBD"/>
    <property type="match status" value="1"/>
</dbReference>
<evidence type="ECO:0000256" key="8">
    <source>
        <dbReference type="SAM" id="MobiDB-lite"/>
    </source>
</evidence>
<dbReference type="OMA" id="HRREDKK"/>
<keyword evidence="4 7" id="KW-0694">RNA-binding</keyword>
<sequence length="728" mass="78320">MAIPVTDLEAGLQAMLNLKPPGVSGSRITSLTSLCVSNIQSESVLIQKIYTHFKKAPGTHKLGVLYVVDSVTRKWLEQAKAQGQSVNSSAPDVRPRRTEGTQIFESKSKTFTKNILMLPFVEPLRWLGRDSGWVLGKKIPRLYMKLQQSQTQSYSPQVIEAEKIKKLLDIWEKGQTFPTQMIESFKEKLTTPPSKTSTTPPGSPPASALAALQCHNAASTAPASNGSSILEALANMARQTSAPSSTNNHVSNPPAVLTPAAPYSMPPSTLPQPVSSSTILQPHHQPQPSYPPTSHPLTMPSLPFSLPQMAGQVPALPNTASNPPSHYAAANPTAPGTGGALDPAVQQQIMLIKALADQGVPFDKIPSLIQSMTNNNSTAGNSTVAPHTSFQPPVPAAQGTFSTSGQQLWGGPAPVSGDGRDRGYEDSIRSPRYRARSRSRSPDRGWTSRDSPRGGRGQGHNSPPNGRHDRDRNSRGGNDFRHRSPVGRRGRSPTPPDSLPHVERWVDYDSNVPSGSIKVYSRTLFVGGVTCSESELRRVFSQFGTVQTCIVNKDKRHAFVKMLTRKDAAAAKENMEDTRGSDLPLRTRWGVGFGPRDCSDYATGVSIIPIHKLTEADRKWILTAPFGGSGGRPIESGLTVEEPDIEIGAGVSSKAISRRMQTDKGGSNGPKSTRNREDDSTSRGSRRSRDQGNGGQGLAPEFPFGIGTLPNGMPSFPNGFAFPDPTGH</sequence>
<feature type="compositionally biased region" description="Low complexity" evidence="8">
    <location>
        <begin position="190"/>
        <end position="208"/>
    </location>
</feature>
<dbReference type="GO" id="GO:0071007">
    <property type="term" value="C:U2-type catalytic step 2 spliceosome"/>
    <property type="evidence" value="ECO:0007669"/>
    <property type="project" value="TreeGrafter"/>
</dbReference>
<dbReference type="CDD" id="cd16984">
    <property type="entry name" value="CID_Nrd1_like"/>
    <property type="match status" value="1"/>
</dbReference>
<comment type="caution">
    <text evidence="11">The sequence shown here is derived from an EMBL/GenBank/DDBJ whole genome shotgun (WGS) entry which is preliminary data.</text>
</comment>
<dbReference type="InterPro" id="IPR000504">
    <property type="entry name" value="RRM_dom"/>
</dbReference>
<dbReference type="EMBL" id="AZHC01000046">
    <property type="protein sequence ID" value="OAA34967.1"/>
    <property type="molecule type" value="Genomic_DNA"/>
</dbReference>
<dbReference type="SMART" id="SM00582">
    <property type="entry name" value="RPR"/>
    <property type="match status" value="1"/>
</dbReference>
<dbReference type="GO" id="GO:0017070">
    <property type="term" value="F:U6 snRNA binding"/>
    <property type="evidence" value="ECO:0007669"/>
    <property type="project" value="TreeGrafter"/>
</dbReference>
<organism evidence="11 12">
    <name type="scientific">Metarhizium rileyi (strain RCEF 4871)</name>
    <name type="common">Nomuraea rileyi</name>
    <dbReference type="NCBI Taxonomy" id="1649241"/>
    <lineage>
        <taxon>Eukaryota</taxon>
        <taxon>Fungi</taxon>
        <taxon>Dikarya</taxon>
        <taxon>Ascomycota</taxon>
        <taxon>Pezizomycotina</taxon>
        <taxon>Sordariomycetes</taxon>
        <taxon>Hypocreomycetidae</taxon>
        <taxon>Hypocreales</taxon>
        <taxon>Clavicipitaceae</taxon>
        <taxon>Metarhizium</taxon>
    </lineage>
</organism>
<dbReference type="GO" id="GO:0000974">
    <property type="term" value="C:Prp19 complex"/>
    <property type="evidence" value="ECO:0007669"/>
    <property type="project" value="TreeGrafter"/>
</dbReference>
<reference evidence="11 12" key="1">
    <citation type="journal article" date="2016" name="Genome Biol. Evol.">
        <title>Divergent and convergent evolution of fungal pathogenicity.</title>
        <authorList>
            <person name="Shang Y."/>
            <person name="Xiao G."/>
            <person name="Zheng P."/>
            <person name="Cen K."/>
            <person name="Zhan S."/>
            <person name="Wang C."/>
        </authorList>
    </citation>
    <scope>NUCLEOTIDE SEQUENCE [LARGE SCALE GENOMIC DNA]</scope>
    <source>
        <strain evidence="11 12">RCEF 4871</strain>
    </source>
</reference>
<gene>
    <name evidence="11" type="ORF">NOR_08207</name>
</gene>
<feature type="compositionally biased region" description="Basic and acidic residues" evidence="8">
    <location>
        <begin position="418"/>
        <end position="429"/>
    </location>
</feature>
<dbReference type="Pfam" id="PF21380">
    <property type="entry name" value="Nrd1-Seb1_dom2"/>
    <property type="match status" value="1"/>
</dbReference>
<dbReference type="FunFam" id="3.30.70.330:FF:000397">
    <property type="entry name" value="RNA binding protein Nrd1"/>
    <property type="match status" value="1"/>
</dbReference>
<evidence type="ECO:0000259" key="10">
    <source>
        <dbReference type="PROSITE" id="PS51391"/>
    </source>
</evidence>
<dbReference type="OrthoDB" id="79367at2759"/>
<feature type="region of interest" description="Disordered" evidence="8">
    <location>
        <begin position="378"/>
        <end position="502"/>
    </location>
</feature>
<protein>
    <submittedName>
        <fullName evidence="11">RNA recognition motif domain protein</fullName>
    </submittedName>
</protein>
<dbReference type="GO" id="GO:0031126">
    <property type="term" value="P:sno(s)RNA 3'-end processing"/>
    <property type="evidence" value="ECO:0007669"/>
    <property type="project" value="UniProtKB-ARBA"/>
</dbReference>
<evidence type="ECO:0000256" key="1">
    <source>
        <dbReference type="ARBA" id="ARBA00004123"/>
    </source>
</evidence>
<dbReference type="GO" id="GO:0036002">
    <property type="term" value="F:pre-mRNA binding"/>
    <property type="evidence" value="ECO:0007669"/>
    <property type="project" value="TreeGrafter"/>
</dbReference>
<evidence type="ECO:0000259" key="9">
    <source>
        <dbReference type="PROSITE" id="PS50102"/>
    </source>
</evidence>
<evidence type="ECO:0000256" key="5">
    <source>
        <dbReference type="ARBA" id="ARBA00023187"/>
    </source>
</evidence>
<dbReference type="SMART" id="SM00360">
    <property type="entry name" value="RRM"/>
    <property type="match status" value="1"/>
</dbReference>
<dbReference type="GO" id="GO:0031124">
    <property type="term" value="P:mRNA 3'-end processing"/>
    <property type="evidence" value="ECO:0007669"/>
    <property type="project" value="UniProtKB-ARBA"/>
</dbReference>
<dbReference type="Proteomes" id="UP000243498">
    <property type="component" value="Unassembled WGS sequence"/>
</dbReference>
<dbReference type="GO" id="GO:0008380">
    <property type="term" value="P:RNA splicing"/>
    <property type="evidence" value="ECO:0007669"/>
    <property type="project" value="UniProtKB-KW"/>
</dbReference>
<feature type="region of interest" description="Disordered" evidence="8">
    <location>
        <begin position="184"/>
        <end position="208"/>
    </location>
</feature>
<dbReference type="PROSITE" id="PS50102">
    <property type="entry name" value="RRM"/>
    <property type="match status" value="1"/>
</dbReference>
<dbReference type="GO" id="GO:0071006">
    <property type="term" value="C:U2-type catalytic step 1 spliceosome"/>
    <property type="evidence" value="ECO:0007669"/>
    <property type="project" value="TreeGrafter"/>
</dbReference>
<feature type="domain" description="CID" evidence="10">
    <location>
        <begin position="1"/>
        <end position="193"/>
    </location>
</feature>
<evidence type="ECO:0000313" key="12">
    <source>
        <dbReference type="Proteomes" id="UP000243498"/>
    </source>
</evidence>
<dbReference type="InterPro" id="IPR012677">
    <property type="entry name" value="Nucleotide-bd_a/b_plait_sf"/>
</dbReference>
<name>A0A166WPU9_METRR</name>
<evidence type="ECO:0000256" key="7">
    <source>
        <dbReference type="PROSITE-ProRule" id="PRU00176"/>
    </source>
</evidence>
<dbReference type="InterPro" id="IPR008942">
    <property type="entry name" value="ENTH_VHS"/>
</dbReference>
<dbReference type="GO" id="GO:0006369">
    <property type="term" value="P:termination of RNA polymerase II transcription"/>
    <property type="evidence" value="ECO:0007669"/>
    <property type="project" value="UniProtKB-ARBA"/>
</dbReference>
<proteinExistence type="predicted"/>
<evidence type="ECO:0000256" key="4">
    <source>
        <dbReference type="ARBA" id="ARBA00022884"/>
    </source>
</evidence>
<keyword evidence="3" id="KW-0747">Spliceosome</keyword>
<dbReference type="SUPFAM" id="SSF48464">
    <property type="entry name" value="ENTH/VHS domain"/>
    <property type="match status" value="1"/>
</dbReference>
<feature type="region of interest" description="Disordered" evidence="8">
    <location>
        <begin position="239"/>
        <end position="340"/>
    </location>
</feature>
<keyword evidence="5" id="KW-0508">mRNA splicing</keyword>
<feature type="compositionally biased region" description="Basic and acidic residues" evidence="8">
    <location>
        <begin position="440"/>
        <end position="453"/>
    </location>
</feature>
<keyword evidence="2" id="KW-0597">Phosphoprotein</keyword>
<evidence type="ECO:0000313" key="11">
    <source>
        <dbReference type="EMBL" id="OAA34967.1"/>
    </source>
</evidence>
<dbReference type="Gene3D" id="3.30.70.330">
    <property type="match status" value="1"/>
</dbReference>
<feature type="compositionally biased region" description="Polar residues" evidence="8">
    <location>
        <begin position="378"/>
        <end position="391"/>
    </location>
</feature>
<comment type="subcellular location">
    <subcellularLocation>
        <location evidence="1">Nucleus</location>
    </subcellularLocation>
</comment>
<feature type="compositionally biased region" description="Polar residues" evidence="8">
    <location>
        <begin position="239"/>
        <end position="251"/>
    </location>
</feature>
<dbReference type="STRING" id="1081105.A0A166WPU9"/>
<keyword evidence="12" id="KW-1185">Reference proteome</keyword>
<evidence type="ECO:0000256" key="2">
    <source>
        <dbReference type="ARBA" id="ARBA00022553"/>
    </source>
</evidence>
<keyword evidence="3" id="KW-0507">mRNA processing</keyword>
<dbReference type="PANTHER" id="PTHR14089">
    <property type="entry name" value="PRE-MRNA-SPLICING FACTOR RBM22"/>
    <property type="match status" value="1"/>
</dbReference>
<feature type="compositionally biased region" description="Basic and acidic residues" evidence="8">
    <location>
        <begin position="466"/>
        <end position="482"/>
    </location>
</feature>
<dbReference type="InterPro" id="IPR006569">
    <property type="entry name" value="CID_dom"/>
</dbReference>
<evidence type="ECO:0000256" key="6">
    <source>
        <dbReference type="ARBA" id="ARBA00023242"/>
    </source>
</evidence>
<dbReference type="GO" id="GO:0010629">
    <property type="term" value="P:negative regulation of gene expression"/>
    <property type="evidence" value="ECO:0007669"/>
    <property type="project" value="UniProtKB-ARBA"/>
</dbReference>
<feature type="domain" description="RRM" evidence="9">
    <location>
        <begin position="522"/>
        <end position="592"/>
    </location>
</feature>
<keyword evidence="6" id="KW-0539">Nucleus</keyword>
<dbReference type="PROSITE" id="PS51391">
    <property type="entry name" value="CID"/>
    <property type="match status" value="1"/>
</dbReference>
<dbReference type="AlphaFoldDB" id="A0A166WPU9"/>
<evidence type="ECO:0000256" key="3">
    <source>
        <dbReference type="ARBA" id="ARBA00022728"/>
    </source>
</evidence>
<dbReference type="Pfam" id="PF00076">
    <property type="entry name" value="RRM_1"/>
    <property type="match status" value="1"/>
</dbReference>
<dbReference type="PANTHER" id="PTHR14089:SF2">
    <property type="entry name" value="PRE-MRNA-SPLICING FACTOR CWC2"/>
    <property type="match status" value="1"/>
</dbReference>
<accession>A0A166WPU9</accession>
<dbReference type="InterPro" id="IPR035979">
    <property type="entry name" value="RBD_domain_sf"/>
</dbReference>
<feature type="compositionally biased region" description="Polar residues" evidence="8">
    <location>
        <begin position="271"/>
        <end position="280"/>
    </location>
</feature>
<dbReference type="Gene3D" id="1.25.40.90">
    <property type="match status" value="1"/>
</dbReference>